<dbReference type="SUPFAM" id="SSF118310">
    <property type="entry name" value="AN1-like Zinc finger"/>
    <property type="match status" value="1"/>
</dbReference>
<protein>
    <submittedName>
        <fullName evidence="6">1496_t:CDS:1</fullName>
    </submittedName>
</protein>
<organism evidence="6 7">
    <name type="scientific">Ambispora leptoticha</name>
    <dbReference type="NCBI Taxonomy" id="144679"/>
    <lineage>
        <taxon>Eukaryota</taxon>
        <taxon>Fungi</taxon>
        <taxon>Fungi incertae sedis</taxon>
        <taxon>Mucoromycota</taxon>
        <taxon>Glomeromycotina</taxon>
        <taxon>Glomeromycetes</taxon>
        <taxon>Archaeosporales</taxon>
        <taxon>Ambisporaceae</taxon>
        <taxon>Ambispora</taxon>
    </lineage>
</organism>
<dbReference type="Pfam" id="PF01428">
    <property type="entry name" value="zf-AN1"/>
    <property type="match status" value="1"/>
</dbReference>
<comment type="caution">
    <text evidence="6">The sequence shown here is derived from an EMBL/GenBank/DDBJ whole genome shotgun (WGS) entry which is preliminary data.</text>
</comment>
<evidence type="ECO:0000313" key="7">
    <source>
        <dbReference type="Proteomes" id="UP000789508"/>
    </source>
</evidence>
<dbReference type="Pfam" id="PF25327">
    <property type="entry name" value="UBL_ZFAND1"/>
    <property type="match status" value="1"/>
</dbReference>
<reference evidence="6" key="1">
    <citation type="submission" date="2021-06" db="EMBL/GenBank/DDBJ databases">
        <authorList>
            <person name="Kallberg Y."/>
            <person name="Tangrot J."/>
            <person name="Rosling A."/>
        </authorList>
    </citation>
    <scope>NUCLEOTIDE SEQUENCE</scope>
    <source>
        <strain evidence="6">FL130A</strain>
    </source>
</reference>
<dbReference type="InterPro" id="IPR000058">
    <property type="entry name" value="Znf_AN1"/>
</dbReference>
<name>A0A9N8ZLU5_9GLOM</name>
<dbReference type="AlphaFoldDB" id="A0A9N8ZLU5"/>
<evidence type="ECO:0000256" key="2">
    <source>
        <dbReference type="ARBA" id="ARBA00022771"/>
    </source>
</evidence>
<dbReference type="Gene3D" id="4.10.1110.10">
    <property type="entry name" value="AN1-like Zinc finger"/>
    <property type="match status" value="1"/>
</dbReference>
<feature type="domain" description="AN1-type" evidence="5">
    <location>
        <begin position="32"/>
        <end position="84"/>
    </location>
</feature>
<evidence type="ECO:0000313" key="6">
    <source>
        <dbReference type="EMBL" id="CAG8500238.1"/>
    </source>
</evidence>
<dbReference type="InterPro" id="IPR035896">
    <property type="entry name" value="AN1-like_Znf"/>
</dbReference>
<keyword evidence="2 4" id="KW-0863">Zinc-finger</keyword>
<gene>
    <name evidence="6" type="ORF">ALEPTO_LOCUS3446</name>
</gene>
<dbReference type="SMART" id="SM00154">
    <property type="entry name" value="ZnF_AN1"/>
    <property type="match status" value="1"/>
</dbReference>
<evidence type="ECO:0000256" key="4">
    <source>
        <dbReference type="PROSITE-ProRule" id="PRU00449"/>
    </source>
</evidence>
<keyword evidence="1" id="KW-0479">Metal-binding</keyword>
<dbReference type="Proteomes" id="UP000789508">
    <property type="component" value="Unassembled WGS sequence"/>
</dbReference>
<dbReference type="EMBL" id="CAJVPS010000638">
    <property type="protein sequence ID" value="CAG8500238.1"/>
    <property type="molecule type" value="Genomic_DNA"/>
</dbReference>
<dbReference type="PANTHER" id="PTHR14677">
    <property type="entry name" value="ARSENITE INDUCUBLE RNA ASSOCIATED PROTEIN AIP-1-RELATED"/>
    <property type="match status" value="1"/>
</dbReference>
<dbReference type="InterPro" id="IPR057358">
    <property type="entry name" value="UBL_ZFAND1-like"/>
</dbReference>
<evidence type="ECO:0000256" key="3">
    <source>
        <dbReference type="ARBA" id="ARBA00022833"/>
    </source>
</evidence>
<sequence>MLLIPHDKTVEETLTEHQSSRCTLHLLSGLPSTIRKKCGLSECKSVNESDTFVFVICDGCGEMFCLKHRYPASHQCSSLNVASEAKAKRRAKAEEIKAQYLRASKAAVVNSKSKTTSTKSSLVNLTTNPINEKPKKKSSKIVEVMKLKAKAQGDQSIPHDSRVYLYVHFPRDSNVSTKPLFFNKNWTIGKVLDRIAIAGKISNTNNRLTFGDPNFLLLYNKETGQLLEMDKKLGDLIESGGELLLERQGAYIS</sequence>
<keyword evidence="7" id="KW-1185">Reference proteome</keyword>
<dbReference type="PANTHER" id="PTHR14677:SF40">
    <property type="entry name" value="CDC48-ASSOCIATED UBIQUITIN-LIKE_ZINC FINGER PROTEIN 1"/>
    <property type="match status" value="1"/>
</dbReference>
<evidence type="ECO:0000256" key="1">
    <source>
        <dbReference type="ARBA" id="ARBA00022723"/>
    </source>
</evidence>
<accession>A0A9N8ZLU5</accession>
<dbReference type="GO" id="GO:0005737">
    <property type="term" value="C:cytoplasm"/>
    <property type="evidence" value="ECO:0007669"/>
    <property type="project" value="TreeGrafter"/>
</dbReference>
<dbReference type="OrthoDB" id="431929at2759"/>
<dbReference type="GO" id="GO:0008270">
    <property type="term" value="F:zinc ion binding"/>
    <property type="evidence" value="ECO:0007669"/>
    <property type="project" value="UniProtKB-KW"/>
</dbReference>
<dbReference type="PROSITE" id="PS51039">
    <property type="entry name" value="ZF_AN1"/>
    <property type="match status" value="1"/>
</dbReference>
<evidence type="ECO:0000259" key="5">
    <source>
        <dbReference type="PROSITE" id="PS51039"/>
    </source>
</evidence>
<proteinExistence type="predicted"/>
<keyword evidence="3" id="KW-0862">Zinc</keyword>